<evidence type="ECO:0000313" key="2">
    <source>
        <dbReference type="Proteomes" id="UP000011939"/>
    </source>
</evidence>
<sequence length="76" mass="8766">MIATTPSKSRLATSSRKFKPFLRLKFLLLFYKFDAINQKISHYIYKLAPLKSAAIKSNLTPLQESKFAKFIAQNLE</sequence>
<evidence type="ECO:0000313" key="1">
    <source>
        <dbReference type="EMBL" id="EKU12316.1"/>
    </source>
</evidence>
<organism evidence="1 2">
    <name type="scientific">Campylobacter showae CSUNSWCD</name>
    <dbReference type="NCBI Taxonomy" id="1244083"/>
    <lineage>
        <taxon>Bacteria</taxon>
        <taxon>Pseudomonadati</taxon>
        <taxon>Campylobacterota</taxon>
        <taxon>Epsilonproteobacteria</taxon>
        <taxon>Campylobacterales</taxon>
        <taxon>Campylobacteraceae</taxon>
        <taxon>Campylobacter</taxon>
    </lineage>
</organism>
<dbReference type="PATRIC" id="fig|1244083.3.peg.261"/>
<dbReference type="Proteomes" id="UP000011939">
    <property type="component" value="Unassembled WGS sequence"/>
</dbReference>
<dbReference type="AlphaFoldDB" id="M5ISA6"/>
<dbReference type="STRING" id="1244083.CSUNSWCD_256"/>
<reference evidence="1 2" key="1">
    <citation type="journal article" date="2013" name="Genome Announc.">
        <title>Genome Sequence of Campylobacter showae UNSWCD, Isolated from a Patient with Crohn's Disease.</title>
        <authorList>
            <person name="Tay A.P."/>
            <person name="Kaakoush N.O."/>
            <person name="Deshpande N.P."/>
            <person name="Chen Z."/>
            <person name="Mitchell H."/>
            <person name="Wilkins M.R."/>
        </authorList>
    </citation>
    <scope>NUCLEOTIDE SEQUENCE [LARGE SCALE GENOMIC DNA]</scope>
    <source>
        <strain evidence="1 2">CSUNSWCD</strain>
    </source>
</reference>
<protein>
    <submittedName>
        <fullName evidence="1">Uncharacterized protein</fullName>
    </submittedName>
</protein>
<dbReference type="EMBL" id="AMZQ01000001">
    <property type="protein sequence ID" value="EKU12316.1"/>
    <property type="molecule type" value="Genomic_DNA"/>
</dbReference>
<accession>M5ISA6</accession>
<proteinExistence type="predicted"/>
<gene>
    <name evidence="1" type="ORF">CSUNSWCD_256</name>
</gene>
<name>M5ISA6_9BACT</name>
<comment type="caution">
    <text evidence="1">The sequence shown here is derived from an EMBL/GenBank/DDBJ whole genome shotgun (WGS) entry which is preliminary data.</text>
</comment>